<dbReference type="PANTHER" id="PTHR12112">
    <property type="entry name" value="BNIP - RELATED"/>
    <property type="match status" value="1"/>
</dbReference>
<proteinExistence type="predicted"/>
<name>A0A3Q3CMP9_HAPBU</name>
<evidence type="ECO:0000313" key="2">
    <source>
        <dbReference type="Proteomes" id="UP000264840"/>
    </source>
</evidence>
<dbReference type="Gene3D" id="3.90.1640.10">
    <property type="entry name" value="inorganic pyrophosphatase (n-terminal core)"/>
    <property type="match status" value="1"/>
</dbReference>
<dbReference type="Proteomes" id="UP000264840">
    <property type="component" value="Unplaced"/>
</dbReference>
<dbReference type="STRING" id="8153.ENSHBUP00000026167"/>
<reference evidence="1" key="1">
    <citation type="submission" date="2025-08" db="UniProtKB">
        <authorList>
            <consortium name="Ensembl"/>
        </authorList>
    </citation>
    <scope>IDENTIFICATION</scope>
</reference>
<reference evidence="1" key="2">
    <citation type="submission" date="2025-09" db="UniProtKB">
        <authorList>
            <consortium name="Ensembl"/>
        </authorList>
    </citation>
    <scope>IDENTIFICATION</scope>
</reference>
<accession>A0A3Q3CMP9</accession>
<keyword evidence="2" id="KW-1185">Reference proteome</keyword>
<dbReference type="Ensembl" id="ENSHBUT00000004097.1">
    <property type="protein sequence ID" value="ENSHBUP00000026167.1"/>
    <property type="gene ID" value="ENSHBUG00000008634.1"/>
</dbReference>
<organism evidence="1 2">
    <name type="scientific">Haplochromis burtoni</name>
    <name type="common">Burton's mouthbrooder</name>
    <name type="synonym">Chromis burtoni</name>
    <dbReference type="NCBI Taxonomy" id="8153"/>
    <lineage>
        <taxon>Eukaryota</taxon>
        <taxon>Metazoa</taxon>
        <taxon>Chordata</taxon>
        <taxon>Craniata</taxon>
        <taxon>Vertebrata</taxon>
        <taxon>Euteleostomi</taxon>
        <taxon>Actinopterygii</taxon>
        <taxon>Neopterygii</taxon>
        <taxon>Teleostei</taxon>
        <taxon>Neoteleostei</taxon>
        <taxon>Acanthomorphata</taxon>
        <taxon>Ovalentaria</taxon>
        <taxon>Cichlomorphae</taxon>
        <taxon>Cichliformes</taxon>
        <taxon>Cichlidae</taxon>
        <taxon>African cichlids</taxon>
        <taxon>Pseudocrenilabrinae</taxon>
        <taxon>Haplochromini</taxon>
        <taxon>Haplochromis</taxon>
    </lineage>
</organism>
<protein>
    <submittedName>
        <fullName evidence="1">Prune homolog 2 with BCH domain</fullName>
    </submittedName>
</protein>
<evidence type="ECO:0000313" key="1">
    <source>
        <dbReference type="Ensembl" id="ENSHBUP00000026167.1"/>
    </source>
</evidence>
<dbReference type="PANTHER" id="PTHR12112:SF49">
    <property type="entry name" value="DHHA2 DOMAIN-CONTAINING PROTEIN"/>
    <property type="match status" value="1"/>
</dbReference>
<dbReference type="OMA" id="FNFYSET"/>
<dbReference type="AlphaFoldDB" id="A0A3Q3CMP9"/>
<sequence length="247" mass="27438">MEEYLRRVQSRLGASEGPVHAVLGGPEPDVDTVAATLCLALHLSQRESSGGVCVPVLCGCRCDTVLPEETARYLKRVKLCESLLLWRDDVDLMRLHRAKRLSLTLLRNGLLDSSECRTLESSIQRVVYHDGQQDAGDDGALSAVTTVTKEILQEAAEHIRATLGEILGEALRLQTEAFWMKHGRHSAQLEELVKSLEQWGEVAVGEHNEVKLQDLMQQLTLEVKEFSDGEMTVVLTSMATDKEVNSY</sequence>
<dbReference type="GeneTree" id="ENSGT00940000173665"/>
<dbReference type="GO" id="GO:0005737">
    <property type="term" value="C:cytoplasm"/>
    <property type="evidence" value="ECO:0007669"/>
    <property type="project" value="TreeGrafter"/>
</dbReference>